<dbReference type="EMBL" id="JABAIL010000008">
    <property type="protein sequence ID" value="NLR93843.1"/>
    <property type="molecule type" value="Genomic_DNA"/>
</dbReference>
<evidence type="ECO:0000256" key="2">
    <source>
        <dbReference type="ARBA" id="ARBA00023002"/>
    </source>
</evidence>
<evidence type="ECO:0000313" key="4">
    <source>
        <dbReference type="EMBL" id="NLR93843.1"/>
    </source>
</evidence>
<dbReference type="SUPFAM" id="SSF52218">
    <property type="entry name" value="Flavoproteins"/>
    <property type="match status" value="1"/>
</dbReference>
<dbReference type="RefSeq" id="WP_168884555.1">
    <property type="nucleotide sequence ID" value="NZ_JABAIL010000008.1"/>
</dbReference>
<dbReference type="InterPro" id="IPR051545">
    <property type="entry name" value="NAD(P)H_dehydrogenase_qn"/>
</dbReference>
<dbReference type="AlphaFoldDB" id="A0A7X8XY70"/>
<reference evidence="4 5" key="1">
    <citation type="submission" date="2020-04" db="EMBL/GenBank/DDBJ databases">
        <title>Flammeovirga sp. SR4, a novel species isolated from seawater.</title>
        <authorList>
            <person name="Wang X."/>
        </authorList>
    </citation>
    <scope>NUCLEOTIDE SEQUENCE [LARGE SCALE GENOMIC DNA]</scope>
    <source>
        <strain evidence="4 5">SR4</strain>
    </source>
</reference>
<dbReference type="PANTHER" id="PTHR10204:SF34">
    <property type="entry name" value="NAD(P)H DEHYDROGENASE [QUINONE] 1 ISOFORM 1"/>
    <property type="match status" value="1"/>
</dbReference>
<keyword evidence="2" id="KW-0560">Oxidoreductase</keyword>
<dbReference type="InterPro" id="IPR029039">
    <property type="entry name" value="Flavoprotein-like_sf"/>
</dbReference>
<dbReference type="PANTHER" id="PTHR10204">
    <property type="entry name" value="NAD P H OXIDOREDUCTASE-RELATED"/>
    <property type="match status" value="1"/>
</dbReference>
<sequence>MKKILIINGHPDPESFNKALADAYHTGVKKADAEVSVLNIGELEFNPNLEFGYRKRTSFEPDLEMAIEKIKWADHLVWIYPMWWSSMPAKLKGFIDRTFLPGITFDYVEGKVFPKKLLKGKTGRLIVTADSPHWYHRIIIGNPIINQMKKGILQFCGVNPVKVTYIATIRKSTEKFRQDWLSKVEAIGYNDV</sequence>
<proteinExistence type="inferred from homology"/>
<evidence type="ECO:0000259" key="3">
    <source>
        <dbReference type="Pfam" id="PF02525"/>
    </source>
</evidence>
<dbReference type="GO" id="GO:0005829">
    <property type="term" value="C:cytosol"/>
    <property type="evidence" value="ECO:0007669"/>
    <property type="project" value="TreeGrafter"/>
</dbReference>
<feature type="domain" description="Flavodoxin-like fold" evidence="3">
    <location>
        <begin position="2"/>
        <end position="178"/>
    </location>
</feature>
<gene>
    <name evidence="4" type="ORF">HGP29_21765</name>
</gene>
<dbReference type="InterPro" id="IPR003680">
    <property type="entry name" value="Flavodoxin_fold"/>
</dbReference>
<dbReference type="Gene3D" id="3.40.50.360">
    <property type="match status" value="1"/>
</dbReference>
<dbReference type="Pfam" id="PF02525">
    <property type="entry name" value="Flavodoxin_2"/>
    <property type="match status" value="1"/>
</dbReference>
<name>A0A7X8XY70_9BACT</name>
<comment type="caution">
    <text evidence="4">The sequence shown here is derived from an EMBL/GenBank/DDBJ whole genome shotgun (WGS) entry which is preliminary data.</text>
</comment>
<evidence type="ECO:0000256" key="1">
    <source>
        <dbReference type="ARBA" id="ARBA00006252"/>
    </source>
</evidence>
<organism evidence="4 5">
    <name type="scientific">Flammeovirga agarivorans</name>
    <dbReference type="NCBI Taxonomy" id="2726742"/>
    <lineage>
        <taxon>Bacteria</taxon>
        <taxon>Pseudomonadati</taxon>
        <taxon>Bacteroidota</taxon>
        <taxon>Cytophagia</taxon>
        <taxon>Cytophagales</taxon>
        <taxon>Flammeovirgaceae</taxon>
        <taxon>Flammeovirga</taxon>
    </lineage>
</organism>
<dbReference type="GO" id="GO:0003955">
    <property type="term" value="F:NAD(P)H dehydrogenase (quinone) activity"/>
    <property type="evidence" value="ECO:0007669"/>
    <property type="project" value="TreeGrafter"/>
</dbReference>
<dbReference type="Proteomes" id="UP000585050">
    <property type="component" value="Unassembled WGS sequence"/>
</dbReference>
<protein>
    <submittedName>
        <fullName evidence="4">NAD(P)H-dependent oxidoreductase</fullName>
    </submittedName>
</protein>
<comment type="similarity">
    <text evidence="1">Belongs to the NAD(P)H dehydrogenase (quinone) family.</text>
</comment>
<accession>A0A7X8XY70</accession>
<keyword evidence="5" id="KW-1185">Reference proteome</keyword>
<evidence type="ECO:0000313" key="5">
    <source>
        <dbReference type="Proteomes" id="UP000585050"/>
    </source>
</evidence>